<dbReference type="SMART" id="SM00448">
    <property type="entry name" value="REC"/>
    <property type="match status" value="1"/>
</dbReference>
<dbReference type="GO" id="GO:0003677">
    <property type="term" value="F:DNA binding"/>
    <property type="evidence" value="ECO:0007669"/>
    <property type="project" value="InterPro"/>
</dbReference>
<feature type="domain" description="Response regulatory" evidence="2">
    <location>
        <begin position="2"/>
        <end position="123"/>
    </location>
</feature>
<evidence type="ECO:0000313" key="3">
    <source>
        <dbReference type="EMBL" id="EOW79933.1"/>
    </source>
</evidence>
<dbReference type="eggNOG" id="COG3279">
    <property type="taxonomic scope" value="Bacteria"/>
</dbReference>
<evidence type="ECO:0000259" key="2">
    <source>
        <dbReference type="PROSITE" id="PS50110"/>
    </source>
</evidence>
<feature type="modified residue" description="4-aspartylphosphate" evidence="1">
    <location>
        <position position="60"/>
    </location>
</feature>
<name>S0K201_9ENTE</name>
<dbReference type="InterPro" id="IPR011006">
    <property type="entry name" value="CheY-like_superfamily"/>
</dbReference>
<dbReference type="OrthoDB" id="3190595at2"/>
<dbReference type="Pfam" id="PF04397">
    <property type="entry name" value="LytTR"/>
    <property type="match status" value="1"/>
</dbReference>
<reference evidence="3 4" key="1">
    <citation type="submission" date="2013-03" db="EMBL/GenBank/DDBJ databases">
        <title>The Genome Sequence of Enterococcus columbae ATCC_51263 (PacBio/Illumina hybrid assembly).</title>
        <authorList>
            <consortium name="The Broad Institute Genomics Platform"/>
            <consortium name="The Broad Institute Genome Sequencing Center for Infectious Disease"/>
            <person name="Earl A."/>
            <person name="Russ C."/>
            <person name="Gilmore M."/>
            <person name="Surin D."/>
            <person name="Walker B."/>
            <person name="Young S."/>
            <person name="Zeng Q."/>
            <person name="Gargeya S."/>
            <person name="Fitzgerald M."/>
            <person name="Haas B."/>
            <person name="Abouelleil A."/>
            <person name="Allen A.W."/>
            <person name="Alvarado L."/>
            <person name="Arachchi H.M."/>
            <person name="Berlin A.M."/>
            <person name="Chapman S.B."/>
            <person name="Gainer-Dewar J."/>
            <person name="Goldberg J."/>
            <person name="Griggs A."/>
            <person name="Gujja S."/>
            <person name="Hansen M."/>
            <person name="Howarth C."/>
            <person name="Imamovic A."/>
            <person name="Ireland A."/>
            <person name="Larimer J."/>
            <person name="McCowan C."/>
            <person name="Murphy C."/>
            <person name="Pearson M."/>
            <person name="Poon T.W."/>
            <person name="Priest M."/>
            <person name="Roberts A."/>
            <person name="Saif S."/>
            <person name="Shea T."/>
            <person name="Sisk P."/>
            <person name="Sykes S."/>
            <person name="Wortman J."/>
            <person name="Nusbaum C."/>
            <person name="Birren B."/>
        </authorList>
    </citation>
    <scope>NUCLEOTIDE SEQUENCE [LARGE SCALE GENOMIC DNA]</scope>
    <source>
        <strain evidence="3 4">ATCC 51263</strain>
    </source>
</reference>
<sequence length="246" mass="28751">MNIIICDDDRLCRKQISSRLIDFLNSYQADYTIEEFYSAEQVLNYCKKENSQTIDLLLLDIEMSGMDGIHLKDNLFYQSKIKYIIFISSFRERIDETFGNKTLGFLDKPLIMDKFNRLLQKAYQLFQQEELFLIYDINRIPHNIKLNEVAYLQAAGEWSVLYLNSGKQEIVIKEMLNEAIHKIAKAQMVRISKSVAVSLNYVIKANSTTIFTVDGQKFNLGRAYKHDFQESFINYLKTGMAKNNEK</sequence>
<gene>
    <name evidence="3" type="ORF">I568_02284</name>
</gene>
<dbReference type="Proteomes" id="UP000014113">
    <property type="component" value="Unassembled WGS sequence"/>
</dbReference>
<dbReference type="InterPro" id="IPR007492">
    <property type="entry name" value="LytTR_DNA-bd_dom"/>
</dbReference>
<evidence type="ECO:0000256" key="1">
    <source>
        <dbReference type="PROSITE-ProRule" id="PRU00169"/>
    </source>
</evidence>
<dbReference type="Gene3D" id="2.40.50.1020">
    <property type="entry name" value="LytTr DNA-binding domain"/>
    <property type="match status" value="1"/>
</dbReference>
<dbReference type="EMBL" id="ASWJ01000011">
    <property type="protein sequence ID" value="EOW79933.1"/>
    <property type="molecule type" value="Genomic_DNA"/>
</dbReference>
<organism evidence="3 4">
    <name type="scientific">Enterococcus columbae DSM 7374 = ATCC 51263</name>
    <dbReference type="NCBI Taxonomy" id="1121865"/>
    <lineage>
        <taxon>Bacteria</taxon>
        <taxon>Bacillati</taxon>
        <taxon>Bacillota</taxon>
        <taxon>Bacilli</taxon>
        <taxon>Lactobacillales</taxon>
        <taxon>Enterococcaceae</taxon>
        <taxon>Enterococcus</taxon>
    </lineage>
</organism>
<dbReference type="RefSeq" id="WP_016184117.1">
    <property type="nucleotide sequence ID" value="NZ_JXKI01000010.1"/>
</dbReference>
<dbReference type="AlphaFoldDB" id="S0K201"/>
<keyword evidence="1" id="KW-0597">Phosphoprotein</keyword>
<dbReference type="Gene3D" id="3.40.50.2300">
    <property type="match status" value="1"/>
</dbReference>
<dbReference type="PROSITE" id="PS50110">
    <property type="entry name" value="RESPONSE_REGULATORY"/>
    <property type="match status" value="1"/>
</dbReference>
<keyword evidence="4" id="KW-1185">Reference proteome</keyword>
<protein>
    <recommendedName>
        <fullName evidence="2">Response regulatory domain-containing protein</fullName>
    </recommendedName>
</protein>
<proteinExistence type="predicted"/>
<dbReference type="SMART" id="SM00850">
    <property type="entry name" value="LytTR"/>
    <property type="match status" value="1"/>
</dbReference>
<dbReference type="STRING" id="1121865.OMW_02011"/>
<dbReference type="InterPro" id="IPR001789">
    <property type="entry name" value="Sig_transdc_resp-reg_receiver"/>
</dbReference>
<dbReference type="GO" id="GO:0000160">
    <property type="term" value="P:phosphorelay signal transduction system"/>
    <property type="evidence" value="ECO:0007669"/>
    <property type="project" value="InterPro"/>
</dbReference>
<dbReference type="PATRIC" id="fig|1121865.3.peg.1959"/>
<evidence type="ECO:0000313" key="4">
    <source>
        <dbReference type="Proteomes" id="UP000014113"/>
    </source>
</evidence>
<comment type="caution">
    <text evidence="3">The sequence shown here is derived from an EMBL/GenBank/DDBJ whole genome shotgun (WGS) entry which is preliminary data.</text>
</comment>
<dbReference type="Pfam" id="PF00072">
    <property type="entry name" value="Response_reg"/>
    <property type="match status" value="1"/>
</dbReference>
<accession>S0K201</accession>
<dbReference type="SUPFAM" id="SSF52172">
    <property type="entry name" value="CheY-like"/>
    <property type="match status" value="1"/>
</dbReference>